<sequence length="133" mass="14685">MSGTVGFSDAPLAEAEKTDLRRFCGYPAIGAAASGEGSWRFFTAYGSFEWRMNNLSVSELVQTRQYLSQIYPLETALLNVSAGLDTAEAAVWRRNPDEMRERAALFAMWRRRLCGFLGVPAGPDLGDVSRVVI</sequence>
<proteinExistence type="predicted"/>
<gene>
    <name evidence="1" type="ORF">A0U93_08135</name>
</gene>
<protein>
    <submittedName>
        <fullName evidence="1">Uncharacterized protein</fullName>
    </submittedName>
</protein>
<dbReference type="KEGG" id="nch:A0U93_08135"/>
<organism evidence="1 2">
    <name type="scientific">Neoasaia chiangmaiensis</name>
    <dbReference type="NCBI Taxonomy" id="320497"/>
    <lineage>
        <taxon>Bacteria</taxon>
        <taxon>Pseudomonadati</taxon>
        <taxon>Pseudomonadota</taxon>
        <taxon>Alphaproteobacteria</taxon>
        <taxon>Acetobacterales</taxon>
        <taxon>Acetobacteraceae</taxon>
        <taxon>Neoasaia</taxon>
    </lineage>
</organism>
<evidence type="ECO:0000313" key="2">
    <source>
        <dbReference type="Proteomes" id="UP000188604"/>
    </source>
</evidence>
<dbReference type="OrthoDB" id="8593911at2"/>
<name>A0A1U9KQ49_9PROT</name>
<dbReference type="RefSeq" id="WP_077806923.1">
    <property type="nucleotide sequence ID" value="NZ_BJXS01000007.1"/>
</dbReference>
<dbReference type="STRING" id="320497.A0U93_08135"/>
<dbReference type="Proteomes" id="UP000188604">
    <property type="component" value="Chromosome"/>
</dbReference>
<dbReference type="AlphaFoldDB" id="A0A1U9KQ49"/>
<accession>A0A1U9KQ49</accession>
<evidence type="ECO:0000313" key="1">
    <source>
        <dbReference type="EMBL" id="AQS87915.1"/>
    </source>
</evidence>
<reference evidence="1 2" key="1">
    <citation type="submission" date="2016-03" db="EMBL/GenBank/DDBJ databases">
        <title>Acetic acid bacteria sequencing.</title>
        <authorList>
            <person name="Brandt J."/>
            <person name="Jakob F."/>
            <person name="Vogel R.F."/>
        </authorList>
    </citation>
    <scope>NUCLEOTIDE SEQUENCE [LARGE SCALE GENOMIC DNA]</scope>
    <source>
        <strain evidence="1 2">NBRC 101099</strain>
    </source>
</reference>
<dbReference type="EMBL" id="CP014691">
    <property type="protein sequence ID" value="AQS87915.1"/>
    <property type="molecule type" value="Genomic_DNA"/>
</dbReference>
<keyword evidence="2" id="KW-1185">Reference proteome</keyword>